<evidence type="ECO:0000259" key="6">
    <source>
        <dbReference type="PROSITE" id="PS50931"/>
    </source>
</evidence>
<dbReference type="InterPro" id="IPR005119">
    <property type="entry name" value="LysR_subst-bd"/>
</dbReference>
<keyword evidence="3" id="KW-0805">Transcription regulation</keyword>
<dbReference type="InterPro" id="IPR058163">
    <property type="entry name" value="LysR-type_TF_proteobact-type"/>
</dbReference>
<dbReference type="SUPFAM" id="SSF53850">
    <property type="entry name" value="Periplasmic binding protein-like II"/>
    <property type="match status" value="1"/>
</dbReference>
<evidence type="ECO:0000313" key="8">
    <source>
        <dbReference type="EMBL" id="SQI42835.1"/>
    </source>
</evidence>
<dbReference type="STRING" id="82996.ADP72_20895"/>
<dbReference type="AlphaFoldDB" id="A0A2X4XS53"/>
<evidence type="ECO:0000256" key="3">
    <source>
        <dbReference type="ARBA" id="ARBA00023015"/>
    </source>
</evidence>
<dbReference type="InterPro" id="IPR000847">
    <property type="entry name" value="LysR_HTH_N"/>
</dbReference>
<gene>
    <name evidence="8" type="primary">dmlR_25</name>
    <name evidence="7" type="ORF">I6G64_22215</name>
    <name evidence="8" type="ORF">NCTC12961_03772</name>
</gene>
<dbReference type="GO" id="GO:0043565">
    <property type="term" value="F:sequence-specific DNA binding"/>
    <property type="evidence" value="ECO:0007669"/>
    <property type="project" value="TreeGrafter"/>
</dbReference>
<evidence type="ECO:0000256" key="5">
    <source>
        <dbReference type="ARBA" id="ARBA00023163"/>
    </source>
</evidence>
<dbReference type="Proteomes" id="UP000594967">
    <property type="component" value="Chromosome"/>
</dbReference>
<keyword evidence="2" id="KW-0678">Repressor</keyword>
<dbReference type="PANTHER" id="PTHR30537">
    <property type="entry name" value="HTH-TYPE TRANSCRIPTIONAL REGULATOR"/>
    <property type="match status" value="1"/>
</dbReference>
<dbReference type="SUPFAM" id="SSF46785">
    <property type="entry name" value="Winged helix' DNA-binding domain"/>
    <property type="match status" value="1"/>
</dbReference>
<dbReference type="GO" id="GO:0006351">
    <property type="term" value="P:DNA-templated transcription"/>
    <property type="evidence" value="ECO:0007669"/>
    <property type="project" value="TreeGrafter"/>
</dbReference>
<dbReference type="Proteomes" id="UP000248897">
    <property type="component" value="Chromosome 1"/>
</dbReference>
<comment type="similarity">
    <text evidence="1">Belongs to the LysR transcriptional regulatory family.</text>
</comment>
<keyword evidence="4" id="KW-0238">DNA-binding</keyword>
<proteinExistence type="inferred from homology"/>
<dbReference type="FunFam" id="3.40.190.290:FF:000001">
    <property type="entry name" value="Transcriptional regulator, LysR family"/>
    <property type="match status" value="1"/>
</dbReference>
<keyword evidence="10" id="KW-1185">Reference proteome</keyword>
<reference evidence="7 10" key="2">
    <citation type="submission" date="2020-12" db="EMBL/GenBank/DDBJ databases">
        <title>FDA dAtabase for Regulatory Grade micrObial Sequences (FDA-ARGOS): Supporting development and validation of Infectious Disease Dx tests.</title>
        <authorList>
            <person name="Sproer C."/>
            <person name="Gronow S."/>
            <person name="Severitt S."/>
            <person name="Schroder I."/>
            <person name="Tallon L."/>
            <person name="Sadzewicz L."/>
            <person name="Zhao X."/>
            <person name="Boylan J."/>
            <person name="Ott S."/>
            <person name="Bowen H."/>
            <person name="Vavikolanu K."/>
            <person name="Mehta A."/>
            <person name="Aluvathingal J."/>
            <person name="Nadendla S."/>
            <person name="Lowell S."/>
            <person name="Myers T."/>
            <person name="Yan Y."/>
            <person name="Sichtig H."/>
        </authorList>
    </citation>
    <scope>NUCLEOTIDE SEQUENCE [LARGE SCALE GENOMIC DNA]</scope>
    <source>
        <strain evidence="7 10">FDAARGOS_907</strain>
    </source>
</reference>
<feature type="domain" description="HTH lysR-type" evidence="6">
    <location>
        <begin position="1"/>
        <end position="59"/>
    </location>
</feature>
<protein>
    <submittedName>
        <fullName evidence="8">D-malate degradation protein R</fullName>
    </submittedName>
    <submittedName>
        <fullName evidence="7">LysR family transcriptional regulator</fullName>
    </submittedName>
</protein>
<dbReference type="RefSeq" id="WP_063197134.1">
    <property type="nucleotide sequence ID" value="NZ_CAMITG010000005.1"/>
</dbReference>
<dbReference type="FunFam" id="1.10.10.10:FF:000001">
    <property type="entry name" value="LysR family transcriptional regulator"/>
    <property type="match status" value="1"/>
</dbReference>
<dbReference type="EMBL" id="LS483469">
    <property type="protein sequence ID" value="SQI42835.1"/>
    <property type="molecule type" value="Genomic_DNA"/>
</dbReference>
<dbReference type="Pfam" id="PF03466">
    <property type="entry name" value="LysR_substrate"/>
    <property type="match status" value="1"/>
</dbReference>
<reference evidence="8 9" key="1">
    <citation type="submission" date="2018-06" db="EMBL/GenBank/DDBJ databases">
        <authorList>
            <consortium name="Pathogen Informatics"/>
            <person name="Doyle S."/>
        </authorList>
    </citation>
    <scope>NUCLEOTIDE SEQUENCE [LARGE SCALE GENOMIC DNA]</scope>
    <source>
        <strain evidence="8 9">NCTC12961</strain>
    </source>
</reference>
<dbReference type="GO" id="GO:0003700">
    <property type="term" value="F:DNA-binding transcription factor activity"/>
    <property type="evidence" value="ECO:0007669"/>
    <property type="project" value="InterPro"/>
</dbReference>
<accession>A0A2X4XS53</accession>
<name>A0A2X4XS53_SERPL</name>
<sequence length="300" mass="33857">MDKIGRLRVFIQVAEVGSFIRASHILLMPKTTVSAAIQQLEHEMGARLFHRTTRKVQLTSDGELLLDKARSLLFDVNVLDTLFQQKNGPIGGRLTVDVPSRIARRIIVPALPDFFLQYPDIQLFLSASDRSIDLIQEGVDCVVRVGSLSDSSLVSQPLGRLSMVNCASPDYLRRYGTPEHTDQLDEHWVVGYAQPNLAGAETWQWEQEGQSVEKTLRSRVTVNNAENYIGCCLEGLGMIQNPRFDLQHHLDDGSLREILPQARPSAMSIALLYPHRRQRSARFTAFAEWFGRLIKPFCES</sequence>
<dbReference type="Pfam" id="PF00126">
    <property type="entry name" value="HTH_1"/>
    <property type="match status" value="1"/>
</dbReference>
<evidence type="ECO:0000313" key="10">
    <source>
        <dbReference type="Proteomes" id="UP000594967"/>
    </source>
</evidence>
<organism evidence="8 9">
    <name type="scientific">Serratia plymuthica</name>
    <dbReference type="NCBI Taxonomy" id="82996"/>
    <lineage>
        <taxon>Bacteria</taxon>
        <taxon>Pseudomonadati</taxon>
        <taxon>Pseudomonadota</taxon>
        <taxon>Gammaproteobacteria</taxon>
        <taxon>Enterobacterales</taxon>
        <taxon>Yersiniaceae</taxon>
        <taxon>Serratia</taxon>
    </lineage>
</organism>
<evidence type="ECO:0000256" key="4">
    <source>
        <dbReference type="ARBA" id="ARBA00023125"/>
    </source>
</evidence>
<evidence type="ECO:0000313" key="7">
    <source>
        <dbReference type="EMBL" id="QPS20235.1"/>
    </source>
</evidence>
<dbReference type="Gene3D" id="1.10.10.10">
    <property type="entry name" value="Winged helix-like DNA-binding domain superfamily/Winged helix DNA-binding domain"/>
    <property type="match status" value="1"/>
</dbReference>
<dbReference type="EMBL" id="CP065673">
    <property type="protein sequence ID" value="QPS20235.1"/>
    <property type="molecule type" value="Genomic_DNA"/>
</dbReference>
<dbReference type="InterPro" id="IPR036390">
    <property type="entry name" value="WH_DNA-bd_sf"/>
</dbReference>
<evidence type="ECO:0000256" key="2">
    <source>
        <dbReference type="ARBA" id="ARBA00022491"/>
    </source>
</evidence>
<evidence type="ECO:0000313" key="9">
    <source>
        <dbReference type="Proteomes" id="UP000248897"/>
    </source>
</evidence>
<dbReference type="PANTHER" id="PTHR30537:SF72">
    <property type="entry name" value="LYSR FAMILY TRANSCRIPTIONAL REGULATOR"/>
    <property type="match status" value="1"/>
</dbReference>
<dbReference type="InterPro" id="IPR036388">
    <property type="entry name" value="WH-like_DNA-bd_sf"/>
</dbReference>
<dbReference type="Gene3D" id="3.40.190.290">
    <property type="match status" value="1"/>
</dbReference>
<keyword evidence="5" id="KW-0804">Transcription</keyword>
<dbReference type="CDD" id="cd08472">
    <property type="entry name" value="PBP2_CrgA_like_3"/>
    <property type="match status" value="1"/>
</dbReference>
<dbReference type="PROSITE" id="PS50931">
    <property type="entry name" value="HTH_LYSR"/>
    <property type="match status" value="1"/>
</dbReference>
<evidence type="ECO:0000256" key="1">
    <source>
        <dbReference type="ARBA" id="ARBA00009437"/>
    </source>
</evidence>